<dbReference type="PANTHER" id="PTHR42961">
    <property type="entry name" value="IRON-SULFUR PROTEIN NUBPL"/>
    <property type="match status" value="1"/>
</dbReference>
<gene>
    <name evidence="3" type="ORF">LCGC14_2296530</name>
</gene>
<dbReference type="GO" id="GO:0005524">
    <property type="term" value="F:ATP binding"/>
    <property type="evidence" value="ECO:0007669"/>
    <property type="project" value="UniProtKB-KW"/>
</dbReference>
<evidence type="ECO:0008006" key="4">
    <source>
        <dbReference type="Google" id="ProtNLM"/>
    </source>
</evidence>
<dbReference type="Gene3D" id="3.40.50.300">
    <property type="entry name" value="P-loop containing nucleotide triphosphate hydrolases"/>
    <property type="match status" value="1"/>
</dbReference>
<dbReference type="GO" id="GO:0016226">
    <property type="term" value="P:iron-sulfur cluster assembly"/>
    <property type="evidence" value="ECO:0007669"/>
    <property type="project" value="InterPro"/>
</dbReference>
<dbReference type="PANTHER" id="PTHR42961:SF2">
    <property type="entry name" value="IRON-SULFUR PROTEIN NUBPL"/>
    <property type="match status" value="1"/>
</dbReference>
<sequence length="318" mass="35336">METTQENGASEDDFACPVSFWGTEKMKTIAVTALKGGVGKSSVVAGLGIALVNKGYKVGFIDLDVTGSNLYSALGQRHSPKFGLDSVNEKIVVPEVDGYWLLSIASYTGEDNAVLWESDQHKELSQIRDIMQTADLKSLKQQIDDILASSKWRFVKELLSPDIVTWPEPLDFMIADLPPSTSHEMFSFFDQVNDLFGVFIVSQPSAISNTGLQRTIDLLRVRQIPIIGLVGNQDGFLCKHGEMEYQFLSPRVDLKEIARKAKIPFLISIPQTGKSNKLKPYFSELADKVVSSKPVVLKDITMVKRLKRKVVKGIARRL</sequence>
<organism evidence="3">
    <name type="scientific">marine sediment metagenome</name>
    <dbReference type="NCBI Taxonomy" id="412755"/>
    <lineage>
        <taxon>unclassified sequences</taxon>
        <taxon>metagenomes</taxon>
        <taxon>ecological metagenomes</taxon>
    </lineage>
</organism>
<dbReference type="EMBL" id="LAZR01032287">
    <property type="protein sequence ID" value="KKL51336.1"/>
    <property type="molecule type" value="Genomic_DNA"/>
</dbReference>
<comment type="caution">
    <text evidence="3">The sequence shown here is derived from an EMBL/GenBank/DDBJ whole genome shotgun (WGS) entry which is preliminary data.</text>
</comment>
<dbReference type="Pfam" id="PF10609">
    <property type="entry name" value="ParA"/>
    <property type="match status" value="2"/>
</dbReference>
<dbReference type="InterPro" id="IPR044304">
    <property type="entry name" value="NUBPL-like"/>
</dbReference>
<dbReference type="InterPro" id="IPR027417">
    <property type="entry name" value="P-loop_NTPase"/>
</dbReference>
<proteinExistence type="predicted"/>
<keyword evidence="1" id="KW-0547">Nucleotide-binding</keyword>
<reference evidence="3" key="1">
    <citation type="journal article" date="2015" name="Nature">
        <title>Complex archaea that bridge the gap between prokaryotes and eukaryotes.</title>
        <authorList>
            <person name="Spang A."/>
            <person name="Saw J.H."/>
            <person name="Jorgensen S.L."/>
            <person name="Zaremba-Niedzwiedzka K."/>
            <person name="Martijn J."/>
            <person name="Lind A.E."/>
            <person name="van Eijk R."/>
            <person name="Schleper C."/>
            <person name="Guy L."/>
            <person name="Ettema T.J."/>
        </authorList>
    </citation>
    <scope>NUCLEOTIDE SEQUENCE</scope>
</reference>
<dbReference type="GO" id="GO:0051539">
    <property type="term" value="F:4 iron, 4 sulfur cluster binding"/>
    <property type="evidence" value="ECO:0007669"/>
    <property type="project" value="TreeGrafter"/>
</dbReference>
<protein>
    <recommendedName>
        <fullName evidence="4">CobQ/CobB/MinD/ParA nucleotide binding domain-containing protein</fullName>
    </recommendedName>
</protein>
<dbReference type="InterPro" id="IPR033756">
    <property type="entry name" value="YlxH/NBP35"/>
</dbReference>
<accession>A0A0F9DCB7</accession>
<dbReference type="SUPFAM" id="SSF52540">
    <property type="entry name" value="P-loop containing nucleoside triphosphate hydrolases"/>
    <property type="match status" value="1"/>
</dbReference>
<dbReference type="AlphaFoldDB" id="A0A0F9DCB7"/>
<keyword evidence="2" id="KW-0067">ATP-binding</keyword>
<evidence type="ECO:0000256" key="1">
    <source>
        <dbReference type="ARBA" id="ARBA00022741"/>
    </source>
</evidence>
<name>A0A0F9DCB7_9ZZZZ</name>
<evidence type="ECO:0000256" key="2">
    <source>
        <dbReference type="ARBA" id="ARBA00022840"/>
    </source>
</evidence>
<evidence type="ECO:0000313" key="3">
    <source>
        <dbReference type="EMBL" id="KKL51336.1"/>
    </source>
</evidence>